<dbReference type="Proteomes" id="UP001163828">
    <property type="component" value="Unassembled WGS sequence"/>
</dbReference>
<evidence type="ECO:0000256" key="2">
    <source>
        <dbReference type="SAM" id="SignalP"/>
    </source>
</evidence>
<proteinExistence type="predicted"/>
<accession>A0ABQ8QEQ7</accession>
<reference evidence="3" key="1">
    <citation type="submission" date="2022-08" db="EMBL/GenBank/DDBJ databases">
        <authorList>
            <consortium name="DOE Joint Genome Institute"/>
            <person name="Min B."/>
            <person name="Riley R."/>
            <person name="Sierra-Patev S."/>
            <person name="Naranjo-Ortiz M."/>
            <person name="Looney B."/>
            <person name="Konkel Z."/>
            <person name="Slot J.C."/>
            <person name="Sakamoto Y."/>
            <person name="Steenwyk J.L."/>
            <person name="Rokas A."/>
            <person name="Carro J."/>
            <person name="Camarero S."/>
            <person name="Ferreira P."/>
            <person name="Molpeceres G."/>
            <person name="Ruiz-Duenas F.J."/>
            <person name="Serrano A."/>
            <person name="Henrissat B."/>
            <person name="Drula E."/>
            <person name="Hughes K.W."/>
            <person name="Mata J.L."/>
            <person name="Ishikawa N.K."/>
            <person name="Vargas-Isla R."/>
            <person name="Ushijima S."/>
            <person name="Smith C.A."/>
            <person name="Ahrendt S."/>
            <person name="Andreopoulos W."/>
            <person name="He G."/>
            <person name="Labutti K."/>
            <person name="Lipzen A."/>
            <person name="Ng V."/>
            <person name="Sandor L."/>
            <person name="Barry K."/>
            <person name="Martinez A.T."/>
            <person name="Xiao Y."/>
            <person name="Gibbons J.G."/>
            <person name="Terashima K."/>
            <person name="Hibbett D.S."/>
            <person name="Grigoriev I.V."/>
        </authorList>
    </citation>
    <scope>NUCLEOTIDE SEQUENCE</scope>
    <source>
        <strain evidence="3">TFB10827</strain>
    </source>
</reference>
<protein>
    <submittedName>
        <fullName evidence="3">Uncharacterized protein</fullName>
    </submittedName>
</protein>
<feature type="compositionally biased region" description="Polar residues" evidence="1">
    <location>
        <begin position="34"/>
        <end position="44"/>
    </location>
</feature>
<organism evidence="3 4">
    <name type="scientific">Lentinula boryana</name>
    <dbReference type="NCBI Taxonomy" id="40481"/>
    <lineage>
        <taxon>Eukaryota</taxon>
        <taxon>Fungi</taxon>
        <taxon>Dikarya</taxon>
        <taxon>Basidiomycota</taxon>
        <taxon>Agaricomycotina</taxon>
        <taxon>Agaricomycetes</taxon>
        <taxon>Agaricomycetidae</taxon>
        <taxon>Agaricales</taxon>
        <taxon>Marasmiineae</taxon>
        <taxon>Omphalotaceae</taxon>
        <taxon>Lentinula</taxon>
    </lineage>
</organism>
<comment type="caution">
    <text evidence="3">The sequence shown here is derived from an EMBL/GenBank/DDBJ whole genome shotgun (WGS) entry which is preliminary data.</text>
</comment>
<sequence>MQILSIYIYLGFILGLFATVQAAPFGSAEPGFENLSQRSRNNEPPAQPAQAGLATQQTGHSHVIVHFTSFALVPHYEGTSVPAEVSHRLADYFHEHESDILLDDPVNQIGYPPGTRWPAGLSNRAAVDFAWARSLDSPFTRVHLNAER</sequence>
<evidence type="ECO:0000313" key="4">
    <source>
        <dbReference type="Proteomes" id="UP001163828"/>
    </source>
</evidence>
<dbReference type="EMBL" id="MU790595">
    <property type="protein sequence ID" value="KAJ3996977.1"/>
    <property type="molecule type" value="Genomic_DNA"/>
</dbReference>
<keyword evidence="2" id="KW-0732">Signal</keyword>
<feature type="chain" id="PRO_5045985785" evidence="2">
    <location>
        <begin position="23"/>
        <end position="148"/>
    </location>
</feature>
<feature type="region of interest" description="Disordered" evidence="1">
    <location>
        <begin position="31"/>
        <end position="55"/>
    </location>
</feature>
<feature type="signal peptide" evidence="2">
    <location>
        <begin position="1"/>
        <end position="22"/>
    </location>
</feature>
<keyword evidence="4" id="KW-1185">Reference proteome</keyword>
<evidence type="ECO:0000313" key="3">
    <source>
        <dbReference type="EMBL" id="KAJ3996977.1"/>
    </source>
</evidence>
<gene>
    <name evidence="3" type="ORF">F5050DRAFT_1755280</name>
</gene>
<evidence type="ECO:0000256" key="1">
    <source>
        <dbReference type="SAM" id="MobiDB-lite"/>
    </source>
</evidence>
<name>A0ABQ8QEQ7_9AGAR</name>